<feature type="transmembrane region" description="Helical" evidence="14">
    <location>
        <begin position="99"/>
        <end position="117"/>
    </location>
</feature>
<evidence type="ECO:0000256" key="8">
    <source>
        <dbReference type="ARBA" id="ARBA00022692"/>
    </source>
</evidence>
<keyword evidence="10" id="KW-0460">Magnesium</keyword>
<evidence type="ECO:0000256" key="11">
    <source>
        <dbReference type="ARBA" id="ARBA00022989"/>
    </source>
</evidence>
<keyword evidence="6" id="KW-0328">Glycosyltransferase</keyword>
<feature type="transmembrane region" description="Helical" evidence="14">
    <location>
        <begin position="150"/>
        <end position="167"/>
    </location>
</feature>
<feature type="domain" description="Oligosaccharyl transferase STT3 N-terminal" evidence="15">
    <location>
        <begin position="3"/>
        <end position="211"/>
    </location>
</feature>
<dbReference type="GO" id="GO:0012505">
    <property type="term" value="C:endomembrane system"/>
    <property type="evidence" value="ECO:0007669"/>
    <property type="project" value="UniProtKB-SubCell"/>
</dbReference>
<evidence type="ECO:0000256" key="7">
    <source>
        <dbReference type="ARBA" id="ARBA00022679"/>
    </source>
</evidence>
<feature type="transmembrane region" description="Helical" evidence="14">
    <location>
        <begin position="173"/>
        <end position="193"/>
    </location>
</feature>
<dbReference type="PANTHER" id="PTHR13872">
    <property type="entry name" value="DOLICHYL-DIPHOSPHOOLIGOSACCHARIDE--PROTEIN GLYCOSYLTRANSFERASE SUBUNIT"/>
    <property type="match status" value="1"/>
</dbReference>
<evidence type="ECO:0000256" key="10">
    <source>
        <dbReference type="ARBA" id="ARBA00022842"/>
    </source>
</evidence>
<evidence type="ECO:0000256" key="5">
    <source>
        <dbReference type="ARBA" id="ARBA00010810"/>
    </source>
</evidence>
<dbReference type="AlphaFoldDB" id="T1BMY2"/>
<reference evidence="16" key="1">
    <citation type="submission" date="2013-08" db="EMBL/GenBank/DDBJ databases">
        <authorList>
            <person name="Mendez C."/>
            <person name="Richter M."/>
            <person name="Ferrer M."/>
            <person name="Sanchez J."/>
        </authorList>
    </citation>
    <scope>NUCLEOTIDE SEQUENCE</scope>
</reference>
<feature type="transmembrane region" description="Helical" evidence="14">
    <location>
        <begin position="42"/>
        <end position="63"/>
    </location>
</feature>
<protein>
    <submittedName>
        <fullName evidence="16">Oligosaccharyl transferase STT3 subunit</fullName>
    </submittedName>
</protein>
<evidence type="ECO:0000256" key="2">
    <source>
        <dbReference type="ARBA" id="ARBA00001946"/>
    </source>
</evidence>
<name>T1BMY2_9ZZZZ</name>
<sequence>MIYDSTINYPLGTYNPRNPFFHILIVFVGVLGSPFSNTMTVAQLSFIEFDAIFGALLIVPVYLITKEVFGRKAGMLAAILYTLMPSNLSAGILSDGRMHTPELLFAFFVIYFFIKAIKAASKGRIFETMSLLHPKARADEVRQYLRSNRLSNIYALLAATSLGALMLSWQGYAYIEAIIAIYIIVQLLFSLFMKKPTGHITVLSTFILCIAYL</sequence>
<dbReference type="InterPro" id="IPR003674">
    <property type="entry name" value="Oligo_trans_STT3"/>
</dbReference>
<feature type="transmembrane region" description="Helical" evidence="14">
    <location>
        <begin position="20"/>
        <end position="36"/>
    </location>
</feature>
<dbReference type="InterPro" id="IPR048307">
    <property type="entry name" value="STT3_N"/>
</dbReference>
<evidence type="ECO:0000256" key="9">
    <source>
        <dbReference type="ARBA" id="ARBA00022723"/>
    </source>
</evidence>
<organism evidence="16">
    <name type="scientific">mine drainage metagenome</name>
    <dbReference type="NCBI Taxonomy" id="410659"/>
    <lineage>
        <taxon>unclassified sequences</taxon>
        <taxon>metagenomes</taxon>
        <taxon>ecological metagenomes</taxon>
    </lineage>
</organism>
<evidence type="ECO:0000313" key="16">
    <source>
        <dbReference type="EMBL" id="EQD71127.1"/>
    </source>
</evidence>
<gene>
    <name evidence="16" type="ORF">B1B_04624</name>
</gene>
<evidence type="ECO:0000256" key="12">
    <source>
        <dbReference type="ARBA" id="ARBA00023136"/>
    </source>
</evidence>
<comment type="pathway">
    <text evidence="4">Protein modification; protein glycosylation.</text>
</comment>
<evidence type="ECO:0000256" key="3">
    <source>
        <dbReference type="ARBA" id="ARBA00004127"/>
    </source>
</evidence>
<keyword evidence="13" id="KW-0464">Manganese</keyword>
<keyword evidence="12 14" id="KW-0472">Membrane</keyword>
<feature type="transmembrane region" description="Helical" evidence="14">
    <location>
        <begin position="75"/>
        <end position="93"/>
    </location>
</feature>
<dbReference type="GO" id="GO:0016020">
    <property type="term" value="C:membrane"/>
    <property type="evidence" value="ECO:0007669"/>
    <property type="project" value="InterPro"/>
</dbReference>
<reference evidence="16" key="2">
    <citation type="journal article" date="2014" name="ISME J.">
        <title>Microbial stratification in low pH oxic and suboxic macroscopic growths along an acid mine drainage.</title>
        <authorList>
            <person name="Mendez-Garcia C."/>
            <person name="Mesa V."/>
            <person name="Sprenger R.R."/>
            <person name="Richter M."/>
            <person name="Diez M.S."/>
            <person name="Solano J."/>
            <person name="Bargiela R."/>
            <person name="Golyshina O.V."/>
            <person name="Manteca A."/>
            <person name="Ramos J.L."/>
            <person name="Gallego J.R."/>
            <person name="Llorente I."/>
            <person name="Martins Dos Santos V.A."/>
            <person name="Jensen O.N."/>
            <person name="Pelaez A.I."/>
            <person name="Sanchez J."/>
            <person name="Ferrer M."/>
        </authorList>
    </citation>
    <scope>NUCLEOTIDE SEQUENCE</scope>
</reference>
<dbReference type="EMBL" id="AUZY01002894">
    <property type="protein sequence ID" value="EQD71127.1"/>
    <property type="molecule type" value="Genomic_DNA"/>
</dbReference>
<dbReference type="GO" id="GO:0046872">
    <property type="term" value="F:metal ion binding"/>
    <property type="evidence" value="ECO:0007669"/>
    <property type="project" value="UniProtKB-KW"/>
</dbReference>
<dbReference type="UniPathway" id="UPA00378"/>
<proteinExistence type="inferred from homology"/>
<comment type="subcellular location">
    <subcellularLocation>
        <location evidence="3">Endomembrane system</location>
        <topology evidence="3">Multi-pass membrane protein</topology>
    </subcellularLocation>
</comment>
<evidence type="ECO:0000256" key="6">
    <source>
        <dbReference type="ARBA" id="ARBA00022676"/>
    </source>
</evidence>
<keyword evidence="11 14" id="KW-1133">Transmembrane helix</keyword>
<evidence type="ECO:0000259" key="15">
    <source>
        <dbReference type="Pfam" id="PF02516"/>
    </source>
</evidence>
<comment type="similarity">
    <text evidence="5">Belongs to the STT3 family.</text>
</comment>
<accession>T1BMY2</accession>
<evidence type="ECO:0000256" key="14">
    <source>
        <dbReference type="SAM" id="Phobius"/>
    </source>
</evidence>
<keyword evidence="8 14" id="KW-0812">Transmembrane</keyword>
<evidence type="ECO:0000256" key="4">
    <source>
        <dbReference type="ARBA" id="ARBA00004922"/>
    </source>
</evidence>
<comment type="cofactor">
    <cofactor evidence="2">
        <name>Mg(2+)</name>
        <dbReference type="ChEBI" id="CHEBI:18420"/>
    </cofactor>
</comment>
<comment type="caution">
    <text evidence="16">The sequence shown here is derived from an EMBL/GenBank/DDBJ whole genome shotgun (WGS) entry which is preliminary data.</text>
</comment>
<evidence type="ECO:0000256" key="13">
    <source>
        <dbReference type="ARBA" id="ARBA00023211"/>
    </source>
</evidence>
<dbReference type="Pfam" id="PF02516">
    <property type="entry name" value="STT3"/>
    <property type="match status" value="1"/>
</dbReference>
<comment type="cofactor">
    <cofactor evidence="1">
        <name>Mn(2+)</name>
        <dbReference type="ChEBI" id="CHEBI:29035"/>
    </cofactor>
</comment>
<dbReference type="GO" id="GO:0004576">
    <property type="term" value="F:oligosaccharyl transferase activity"/>
    <property type="evidence" value="ECO:0007669"/>
    <property type="project" value="InterPro"/>
</dbReference>
<keyword evidence="9" id="KW-0479">Metal-binding</keyword>
<keyword evidence="7 16" id="KW-0808">Transferase</keyword>
<dbReference type="PANTHER" id="PTHR13872:SF1">
    <property type="entry name" value="DOLICHYL-DIPHOSPHOOLIGOSACCHARIDE--PROTEIN GLYCOSYLTRANSFERASE SUBUNIT STT3B"/>
    <property type="match status" value="1"/>
</dbReference>
<evidence type="ECO:0000256" key="1">
    <source>
        <dbReference type="ARBA" id="ARBA00001936"/>
    </source>
</evidence>